<dbReference type="InterPro" id="IPR004827">
    <property type="entry name" value="bZIP"/>
</dbReference>
<evidence type="ECO:0000259" key="7">
    <source>
        <dbReference type="PROSITE" id="PS50217"/>
    </source>
</evidence>
<evidence type="ECO:0000256" key="5">
    <source>
        <dbReference type="SAM" id="MobiDB-lite"/>
    </source>
</evidence>
<dbReference type="PANTHER" id="PTHR24411:SF55">
    <property type="entry name" value="SEGMENTATION PROTEIN CAP'N'COLLAR"/>
    <property type="match status" value="1"/>
</dbReference>
<accession>A0A8J2KSJ9</accession>
<feature type="compositionally biased region" description="Basic residues" evidence="5">
    <location>
        <begin position="489"/>
        <end position="512"/>
    </location>
</feature>
<evidence type="ECO:0000256" key="4">
    <source>
        <dbReference type="SAM" id="Coils"/>
    </source>
</evidence>
<dbReference type="PROSITE" id="PS00036">
    <property type="entry name" value="BZIP_BASIC"/>
    <property type="match status" value="1"/>
</dbReference>
<dbReference type="AlphaFoldDB" id="A0A8J2KSJ9"/>
<dbReference type="Pfam" id="PF03131">
    <property type="entry name" value="bZIP_Maf"/>
    <property type="match status" value="1"/>
</dbReference>
<evidence type="ECO:0000256" key="6">
    <source>
        <dbReference type="SAM" id="SignalP"/>
    </source>
</evidence>
<dbReference type="FunFam" id="1.10.880.10:FF:000004">
    <property type="entry name" value="Nuclear factor, erythroid 2"/>
    <property type="match status" value="1"/>
</dbReference>
<keyword evidence="1" id="KW-0805">Transcription regulation</keyword>
<evidence type="ECO:0000313" key="9">
    <source>
        <dbReference type="Proteomes" id="UP000708208"/>
    </source>
</evidence>
<dbReference type="InterPro" id="IPR004826">
    <property type="entry name" value="bZIP_Maf"/>
</dbReference>
<proteinExistence type="predicted"/>
<dbReference type="GO" id="GO:0005634">
    <property type="term" value="C:nucleus"/>
    <property type="evidence" value="ECO:0007669"/>
    <property type="project" value="TreeGrafter"/>
</dbReference>
<dbReference type="OrthoDB" id="7458135at2759"/>
<dbReference type="InterPro" id="IPR047167">
    <property type="entry name" value="NFE2-like"/>
</dbReference>
<gene>
    <name evidence="8" type="ORF">AFUS01_LOCUS30917</name>
</gene>
<feature type="compositionally biased region" description="Polar residues" evidence="5">
    <location>
        <begin position="395"/>
        <end position="405"/>
    </location>
</feature>
<keyword evidence="6" id="KW-0732">Signal</keyword>
<feature type="coiled-coil region" evidence="4">
    <location>
        <begin position="952"/>
        <end position="986"/>
    </location>
</feature>
<evidence type="ECO:0000256" key="3">
    <source>
        <dbReference type="ARBA" id="ARBA00023163"/>
    </source>
</evidence>
<feature type="compositionally biased region" description="Polar residues" evidence="5">
    <location>
        <begin position="844"/>
        <end position="866"/>
    </location>
</feature>
<dbReference type="SMART" id="SM00338">
    <property type="entry name" value="BRLZ"/>
    <property type="match status" value="1"/>
</dbReference>
<evidence type="ECO:0000256" key="2">
    <source>
        <dbReference type="ARBA" id="ARBA00023125"/>
    </source>
</evidence>
<feature type="region of interest" description="Disordered" evidence="5">
    <location>
        <begin position="393"/>
        <end position="412"/>
    </location>
</feature>
<feature type="compositionally biased region" description="Basic and acidic residues" evidence="5">
    <location>
        <begin position="1048"/>
        <end position="1058"/>
    </location>
</feature>
<feature type="compositionally biased region" description="Polar residues" evidence="5">
    <location>
        <begin position="1028"/>
        <end position="1041"/>
    </location>
</feature>
<keyword evidence="4" id="KW-0175">Coiled coil</keyword>
<feature type="region of interest" description="Disordered" evidence="5">
    <location>
        <begin position="686"/>
        <end position="738"/>
    </location>
</feature>
<organism evidence="8 9">
    <name type="scientific">Allacma fusca</name>
    <dbReference type="NCBI Taxonomy" id="39272"/>
    <lineage>
        <taxon>Eukaryota</taxon>
        <taxon>Metazoa</taxon>
        <taxon>Ecdysozoa</taxon>
        <taxon>Arthropoda</taxon>
        <taxon>Hexapoda</taxon>
        <taxon>Collembola</taxon>
        <taxon>Symphypleona</taxon>
        <taxon>Sminthuridae</taxon>
        <taxon>Allacma</taxon>
    </lineage>
</organism>
<dbReference type="PANTHER" id="PTHR24411">
    <property type="entry name" value="NUCLEAR FACTOR ERYTHROID 2-RELATED FACTOR"/>
    <property type="match status" value="1"/>
</dbReference>
<evidence type="ECO:0000256" key="1">
    <source>
        <dbReference type="ARBA" id="ARBA00023015"/>
    </source>
</evidence>
<dbReference type="Proteomes" id="UP000708208">
    <property type="component" value="Unassembled WGS sequence"/>
</dbReference>
<dbReference type="EMBL" id="CAJVCH010481389">
    <property type="protein sequence ID" value="CAG7820530.1"/>
    <property type="molecule type" value="Genomic_DNA"/>
</dbReference>
<sequence length="1058" mass="117039">MTCFAKRRITTNLLQVALLLLYLRGDFPATYNHRNNFNISNPEYNLGPSWGYAQTNFHRNNYDGINIHPKSVHSFEQNYLEFSDNDILDVIRSHSINSFRSHISAITKVSDAVPSFQDVTAYLLSNTSASFSNLPQGAPVDRHQLLSVNVDVPRSSDQNDRNDTTTFTSEIIFAEDDSENHFHLISGNIVFLPESEPSVNNNEQVLAHPLINSNDDSSIEEAVINAEIVEGATSSQATTNAEIVAGEASSDWSSSFSGLEPTEQLWDQLQNDMDQLLDEDFSLGLAFADDMLAMGDVLAAETAQNRFEDDSSDDELTMAAIPPLSLHYDDLWESDSGIFDSLLEITPDGTSAASALLEDLETGVLALSEESESGPSSPDLSEDLNNILVQAVEESGQSSSGSIPETSDEEGSELIEGLEMIQTASIYANARPTSHPAQQRSFQVHARMQGLLRGSSMDQRWQELASLLSLQPQHDQNGTPLPPPLPHHFPSHHHHHHHLHHPTSSLHHHSMHHPPFSSAGPPAVPYPDTTRSVLLQNASLPVPPPEINATSSYPNVAMGPPPNLGSALASSMHITNSSDPMIDPSSHYKMIEPTHHEMLYYPNMTSNAEMSNQTTEGFLSQILNEDDLQLMDMAMNEGMYQMRPMDSSSGAVGIAATASGQGVGIHPGLPHQSNCTIGAASVVPSAVQEDRMEASSDSAVSSMGSERVPPMTDPHISDNEWTDQDAHPHSSHDSNYTSDYASKLRGYDYYGKGDSIHRVGAPVAQKKHQMFGKRVQHDQGIHPYSLGPHSSSGLLVSYPSGSGVHQSNPGSMDSLEMKYSCSVDFVRHDGEARNPDGPPEIHNNHSYSLPQSHLPNTTLSLRSQRPPTKEKSKMEIRTIAEEYLSRDEKRARALNLPLTTDDIINLPMDEFNERLSKYDLTESQLSLIRDIRRRGKNKVAAQNCRKRKLDQILQLAEEVARIRDKKSSLLREHENLAARRNEIREKYLQLYRTVFQALRDRDGNPYSPHEWSLQQAADGNMILVPRTYQPSTSGTSESIDSTMRRGKTKDEIKKDGQA</sequence>
<keyword evidence="9" id="KW-1185">Reference proteome</keyword>
<feature type="signal peptide" evidence="6">
    <location>
        <begin position="1"/>
        <end position="28"/>
    </location>
</feature>
<protein>
    <recommendedName>
        <fullName evidence="7">BZIP domain-containing protein</fullName>
    </recommendedName>
</protein>
<dbReference type="PROSITE" id="PS50217">
    <property type="entry name" value="BZIP"/>
    <property type="match status" value="1"/>
</dbReference>
<keyword evidence="3" id="KW-0804">Transcription</keyword>
<feature type="compositionally biased region" description="Low complexity" evidence="5">
    <location>
        <begin position="695"/>
        <end position="705"/>
    </location>
</feature>
<feature type="region of interest" description="Disordered" evidence="5">
    <location>
        <begin position="472"/>
        <end position="529"/>
    </location>
</feature>
<comment type="caution">
    <text evidence="8">The sequence shown here is derived from an EMBL/GenBank/DDBJ whole genome shotgun (WGS) entry which is preliminary data.</text>
</comment>
<dbReference type="GO" id="GO:0000981">
    <property type="term" value="F:DNA-binding transcription factor activity, RNA polymerase II-specific"/>
    <property type="evidence" value="ECO:0007669"/>
    <property type="project" value="TreeGrafter"/>
</dbReference>
<feature type="region of interest" description="Disordered" evidence="5">
    <location>
        <begin position="1026"/>
        <end position="1058"/>
    </location>
</feature>
<feature type="chain" id="PRO_5035172505" description="BZIP domain-containing protein" evidence="6">
    <location>
        <begin position="29"/>
        <end position="1058"/>
    </location>
</feature>
<feature type="domain" description="BZIP" evidence="7">
    <location>
        <begin position="927"/>
        <end position="990"/>
    </location>
</feature>
<dbReference type="CDD" id="cd14698">
    <property type="entry name" value="bZIP_CNC"/>
    <property type="match status" value="1"/>
</dbReference>
<reference evidence="8" key="1">
    <citation type="submission" date="2021-06" db="EMBL/GenBank/DDBJ databases">
        <authorList>
            <person name="Hodson N. C."/>
            <person name="Mongue J. A."/>
            <person name="Jaron S. K."/>
        </authorList>
    </citation>
    <scope>NUCLEOTIDE SEQUENCE</scope>
</reference>
<keyword evidence="2" id="KW-0238">DNA-binding</keyword>
<feature type="region of interest" description="Disordered" evidence="5">
    <location>
        <begin position="830"/>
        <end position="873"/>
    </location>
</feature>
<evidence type="ECO:0000313" key="8">
    <source>
        <dbReference type="EMBL" id="CAG7820530.1"/>
    </source>
</evidence>
<name>A0A8J2KSJ9_9HEXA</name>
<dbReference type="GO" id="GO:0000978">
    <property type="term" value="F:RNA polymerase II cis-regulatory region sequence-specific DNA binding"/>
    <property type="evidence" value="ECO:0007669"/>
    <property type="project" value="InterPro"/>
</dbReference>